<dbReference type="Gene3D" id="1.20.930.10">
    <property type="entry name" value="Conserved domain common to transcription factors TFIIS, elongin A, CRSP70"/>
    <property type="match status" value="1"/>
</dbReference>
<dbReference type="PROSITE" id="PS51133">
    <property type="entry name" value="ZF_TFIIS_2"/>
    <property type="match status" value="1"/>
</dbReference>
<comment type="function">
    <text evidence="8">Necessary for efficient RNA polymerase II transcription elongation past template-encoded arresting sites.</text>
</comment>
<keyword evidence="8" id="KW-0804">Transcription</keyword>
<gene>
    <name evidence="13" type="ORF">IWZ03DRAFT_421008</name>
</gene>
<dbReference type="PROSITE" id="PS51319">
    <property type="entry name" value="TFIIS_N"/>
    <property type="match status" value="1"/>
</dbReference>
<dbReference type="Gene3D" id="1.10.472.30">
    <property type="entry name" value="Transcription elongation factor S-II, central domain"/>
    <property type="match status" value="1"/>
</dbReference>
<keyword evidence="4 8" id="KW-0862">Zinc</keyword>
<feature type="compositionally biased region" description="Low complexity" evidence="9">
    <location>
        <begin position="96"/>
        <end position="108"/>
    </location>
</feature>
<dbReference type="InterPro" id="IPR017923">
    <property type="entry name" value="TFIIS_N"/>
</dbReference>
<dbReference type="EMBL" id="JBBPHU010000002">
    <property type="protein sequence ID" value="KAK7521764.1"/>
    <property type="molecule type" value="Genomic_DNA"/>
</dbReference>
<keyword evidence="2 8" id="KW-0479">Metal-binding</keyword>
<keyword evidence="5 7" id="KW-0539">Nucleus</keyword>
<evidence type="ECO:0000259" key="10">
    <source>
        <dbReference type="PROSITE" id="PS51133"/>
    </source>
</evidence>
<reference evidence="13 14" key="1">
    <citation type="submission" date="2024-04" db="EMBL/GenBank/DDBJ databases">
        <title>Phyllosticta paracitricarpa is synonymous to the EU quarantine fungus P. citricarpa based on phylogenomic analyses.</title>
        <authorList>
            <consortium name="Lawrence Berkeley National Laboratory"/>
            <person name="Van Ingen-Buijs V.A."/>
            <person name="Van Westerhoven A.C."/>
            <person name="Haridas S."/>
            <person name="Skiadas P."/>
            <person name="Martin F."/>
            <person name="Groenewald J.Z."/>
            <person name="Crous P.W."/>
            <person name="Seidl M.F."/>
        </authorList>
    </citation>
    <scope>NUCLEOTIDE SEQUENCE [LARGE SCALE GENOMIC DNA]</scope>
    <source>
        <strain evidence="13 14">CBS 123371</strain>
    </source>
</reference>
<sequence>MVMKAKDVKEHGDAILKASAGGEPSSSFIKLLDDLRDGVQATEDLLRSTKIGITVNKLKTHKDAAVARKASELVSKWRGDVKKAGGGSTPKQVNGTSSPATASPAPAAKPKPKHTVPPEKRSVKADGVDYQVTGNATRDNCLKLMYDGLALMSEEMPTVVLTVARDVELAAFNKYQPETSAAYKDRMRSLYLNLKNKSNPGLRRRVLSGEIPPAKFVVMTSEELMSDEKRAEAERLEKENLNKAMVARAEKSISTSLTCGKCGQKKVSYSQAQTRSADEPMTTFCECTNCGNRWKFS</sequence>
<dbReference type="InterPro" id="IPR003618">
    <property type="entry name" value="TFIIS_cen_dom"/>
</dbReference>
<evidence type="ECO:0000256" key="9">
    <source>
        <dbReference type="SAM" id="MobiDB-lite"/>
    </source>
</evidence>
<accession>A0ABR1KUC3</accession>
<evidence type="ECO:0000256" key="8">
    <source>
        <dbReference type="RuleBase" id="RU368078"/>
    </source>
</evidence>
<keyword evidence="3 6" id="KW-0863">Zinc-finger</keyword>
<keyword evidence="8" id="KW-0238">DNA-binding</keyword>
<proteinExistence type="inferred from homology"/>
<feature type="domain" description="TFIIS central" evidence="12">
    <location>
        <begin position="137"/>
        <end position="252"/>
    </location>
</feature>
<dbReference type="InterPro" id="IPR036575">
    <property type="entry name" value="TFIIS_cen_dom_sf"/>
</dbReference>
<dbReference type="InterPro" id="IPR003617">
    <property type="entry name" value="TFIIS/CRSP70_N_sub"/>
</dbReference>
<dbReference type="InterPro" id="IPR001222">
    <property type="entry name" value="Znf_TFIIS"/>
</dbReference>
<dbReference type="InterPro" id="IPR035100">
    <property type="entry name" value="TF_IIS-typ"/>
</dbReference>
<evidence type="ECO:0000256" key="4">
    <source>
        <dbReference type="ARBA" id="ARBA00022833"/>
    </source>
</evidence>
<evidence type="ECO:0000256" key="1">
    <source>
        <dbReference type="ARBA" id="ARBA00004123"/>
    </source>
</evidence>
<dbReference type="CDD" id="cd13749">
    <property type="entry name" value="Zn-ribbon_TFIIS"/>
    <property type="match status" value="1"/>
</dbReference>
<protein>
    <recommendedName>
        <fullName evidence="8">Transcription elongation factor</fullName>
    </recommendedName>
</protein>
<keyword evidence="8" id="KW-0805">Transcription regulation</keyword>
<dbReference type="Pfam" id="PF08711">
    <property type="entry name" value="Med26"/>
    <property type="match status" value="1"/>
</dbReference>
<keyword evidence="14" id="KW-1185">Reference proteome</keyword>
<feature type="compositionally biased region" description="Basic and acidic residues" evidence="9">
    <location>
        <begin position="116"/>
        <end position="127"/>
    </location>
</feature>
<dbReference type="SUPFAM" id="SSF57783">
    <property type="entry name" value="Zinc beta-ribbon"/>
    <property type="match status" value="1"/>
</dbReference>
<dbReference type="PANTHER" id="PTHR11477">
    <property type="entry name" value="TRANSCRIPTION FACTOR S-II ZINC FINGER DOMAIN-CONTAINING PROTEIN"/>
    <property type="match status" value="1"/>
</dbReference>
<comment type="similarity">
    <text evidence="8">Belongs to the TFS-II family.</text>
</comment>
<dbReference type="NCBIfam" id="TIGR01385">
    <property type="entry name" value="TFSII"/>
    <property type="match status" value="1"/>
</dbReference>
<evidence type="ECO:0000313" key="13">
    <source>
        <dbReference type="EMBL" id="KAK7521764.1"/>
    </source>
</evidence>
<dbReference type="InterPro" id="IPR006289">
    <property type="entry name" value="TFSII"/>
</dbReference>
<evidence type="ECO:0000313" key="14">
    <source>
        <dbReference type="Proteomes" id="UP001363622"/>
    </source>
</evidence>
<dbReference type="Pfam" id="PF07500">
    <property type="entry name" value="TFIIS_M"/>
    <property type="match status" value="1"/>
</dbReference>
<organism evidence="13 14">
    <name type="scientific">Phyllosticta citriasiana</name>
    <dbReference type="NCBI Taxonomy" id="595635"/>
    <lineage>
        <taxon>Eukaryota</taxon>
        <taxon>Fungi</taxon>
        <taxon>Dikarya</taxon>
        <taxon>Ascomycota</taxon>
        <taxon>Pezizomycotina</taxon>
        <taxon>Dothideomycetes</taxon>
        <taxon>Dothideomycetes incertae sedis</taxon>
        <taxon>Botryosphaeriales</taxon>
        <taxon>Phyllostictaceae</taxon>
        <taxon>Phyllosticta</taxon>
    </lineage>
</organism>
<dbReference type="SMART" id="SM00509">
    <property type="entry name" value="TFS2N"/>
    <property type="match status" value="1"/>
</dbReference>
<dbReference type="Gene3D" id="2.20.25.10">
    <property type="match status" value="1"/>
</dbReference>
<dbReference type="SUPFAM" id="SSF46942">
    <property type="entry name" value="Elongation factor TFIIS domain 2"/>
    <property type="match status" value="1"/>
</dbReference>
<dbReference type="Pfam" id="PF01096">
    <property type="entry name" value="Zn_ribbon_TFIIS"/>
    <property type="match status" value="1"/>
</dbReference>
<evidence type="ECO:0000259" key="12">
    <source>
        <dbReference type="PROSITE" id="PS51321"/>
    </source>
</evidence>
<dbReference type="PIRSF" id="PIRSF006704">
    <property type="entry name" value="TF_IIS"/>
    <property type="match status" value="1"/>
</dbReference>
<name>A0ABR1KUC3_9PEZI</name>
<evidence type="ECO:0000256" key="2">
    <source>
        <dbReference type="ARBA" id="ARBA00022723"/>
    </source>
</evidence>
<dbReference type="SUPFAM" id="SSF47676">
    <property type="entry name" value="Conserved domain common to transcription factors TFIIS, elongin A, CRSP70"/>
    <property type="match status" value="1"/>
</dbReference>
<dbReference type="PROSITE" id="PS51321">
    <property type="entry name" value="TFIIS_CENTRAL"/>
    <property type="match status" value="1"/>
</dbReference>
<evidence type="ECO:0000259" key="11">
    <source>
        <dbReference type="PROSITE" id="PS51319"/>
    </source>
</evidence>
<dbReference type="SMART" id="SM00510">
    <property type="entry name" value="TFS2M"/>
    <property type="match status" value="1"/>
</dbReference>
<feature type="region of interest" description="Disordered" evidence="9">
    <location>
        <begin position="78"/>
        <end position="128"/>
    </location>
</feature>
<evidence type="ECO:0000256" key="5">
    <source>
        <dbReference type="ARBA" id="ARBA00023242"/>
    </source>
</evidence>
<dbReference type="InterPro" id="IPR035441">
    <property type="entry name" value="TFIIS/LEDGF_dom_sf"/>
</dbReference>
<comment type="subcellular location">
    <subcellularLocation>
        <location evidence="1 7 8">Nucleus</location>
    </subcellularLocation>
</comment>
<dbReference type="SMART" id="SM00440">
    <property type="entry name" value="ZnF_C2C2"/>
    <property type="match status" value="1"/>
</dbReference>
<evidence type="ECO:0000256" key="6">
    <source>
        <dbReference type="PROSITE-ProRule" id="PRU00472"/>
    </source>
</evidence>
<dbReference type="PROSITE" id="PS00466">
    <property type="entry name" value="ZF_TFIIS_1"/>
    <property type="match status" value="1"/>
</dbReference>
<feature type="domain" description="TFIIS N-terminal" evidence="11">
    <location>
        <begin position="1"/>
        <end position="84"/>
    </location>
</feature>
<evidence type="ECO:0000256" key="7">
    <source>
        <dbReference type="PROSITE-ProRule" id="PRU00649"/>
    </source>
</evidence>
<comment type="caution">
    <text evidence="13">The sequence shown here is derived from an EMBL/GenBank/DDBJ whole genome shotgun (WGS) entry which is preliminary data.</text>
</comment>
<evidence type="ECO:0000256" key="3">
    <source>
        <dbReference type="ARBA" id="ARBA00022771"/>
    </source>
</evidence>
<dbReference type="PANTHER" id="PTHR11477:SF0">
    <property type="entry name" value="IP08861P-RELATED"/>
    <property type="match status" value="1"/>
</dbReference>
<feature type="domain" description="TFIIS-type" evidence="10">
    <location>
        <begin position="255"/>
        <end position="295"/>
    </location>
</feature>
<dbReference type="Proteomes" id="UP001363622">
    <property type="component" value="Unassembled WGS sequence"/>
</dbReference>